<feature type="transmembrane region" description="Helical" evidence="8">
    <location>
        <begin position="404"/>
        <end position="425"/>
    </location>
</feature>
<evidence type="ECO:0000256" key="2">
    <source>
        <dbReference type="ARBA" id="ARBA00022448"/>
    </source>
</evidence>
<evidence type="ECO:0000256" key="5">
    <source>
        <dbReference type="ARBA" id="ARBA00022847"/>
    </source>
</evidence>
<dbReference type="PANTHER" id="PTHR43528">
    <property type="entry name" value="ALPHA-KETOGLUTARATE PERMEASE"/>
    <property type="match status" value="1"/>
</dbReference>
<dbReference type="OrthoDB" id="6766492at2"/>
<evidence type="ECO:0000313" key="11">
    <source>
        <dbReference type="Proteomes" id="UP000289184"/>
    </source>
</evidence>
<keyword evidence="2" id="KW-0813">Transport</keyword>
<dbReference type="InterPro" id="IPR036259">
    <property type="entry name" value="MFS_trans_sf"/>
</dbReference>
<evidence type="ECO:0000256" key="7">
    <source>
        <dbReference type="ARBA" id="ARBA00023136"/>
    </source>
</evidence>
<feature type="transmembrane region" description="Helical" evidence="8">
    <location>
        <begin position="195"/>
        <end position="214"/>
    </location>
</feature>
<keyword evidence="11" id="KW-1185">Reference proteome</keyword>
<feature type="transmembrane region" description="Helical" evidence="8">
    <location>
        <begin position="245"/>
        <end position="262"/>
    </location>
</feature>
<dbReference type="InterPro" id="IPR051084">
    <property type="entry name" value="H+-coupled_symporters"/>
</dbReference>
<proteinExistence type="predicted"/>
<evidence type="ECO:0000259" key="9">
    <source>
        <dbReference type="PROSITE" id="PS50850"/>
    </source>
</evidence>
<dbReference type="InterPro" id="IPR020846">
    <property type="entry name" value="MFS_dom"/>
</dbReference>
<feature type="transmembrane region" description="Helical" evidence="8">
    <location>
        <begin position="313"/>
        <end position="330"/>
    </location>
</feature>
<sequence length="430" mass="46051">MNSSSASIGARPARVPARKGKLRDIVAANIGAFFEWYDLLVYALFALPISRLFFPSNDPQTALLFSFLTFASSYLIRPVGAVLLGIYADKKGRKAALSLTATLMLIGTALMALIPTYATIGALAPVALVAGRLLQGFSAGGEFGTANSYLTEQNPKLKAFLASLQFSTTGLALVVSALFAYFINHYLTEAQIDSWGWRLPFIFGCLIGPVALYIRFKIDETPEFDGEKAQRAAPLRETFRLHKRYLLLGALIVAAGNVASYLNIYMPTFAINNLGISKDDAFVASICSGLVCTFLPMLGGLAADRYGAVKTMASALVLGLIIIVPSFKVLTGTPSFGSLVLFQCLMSLVFYSFYFAPVGSLLAQLFPTSCRTTGVSIAYVASQTFFGGITPVVVGFLVTRTGTIMSPAYYLIAIGLVAIVALASVRAKVR</sequence>
<dbReference type="Proteomes" id="UP000289184">
    <property type="component" value="Unassembled WGS sequence"/>
</dbReference>
<comment type="subcellular location">
    <subcellularLocation>
        <location evidence="1">Cell membrane</location>
        <topology evidence="1">Multi-pass membrane protein</topology>
    </subcellularLocation>
</comment>
<gene>
    <name evidence="10" type="primary">proP_2</name>
    <name evidence="10" type="ORF">AGI3411_00482</name>
</gene>
<dbReference type="RefSeq" id="WP_129525826.1">
    <property type="nucleotide sequence ID" value="NZ_UFQB01000002.1"/>
</dbReference>
<feature type="transmembrane region" description="Helical" evidence="8">
    <location>
        <begin position="95"/>
        <end position="114"/>
    </location>
</feature>
<evidence type="ECO:0000256" key="4">
    <source>
        <dbReference type="ARBA" id="ARBA00022692"/>
    </source>
</evidence>
<dbReference type="GO" id="GO:0005886">
    <property type="term" value="C:plasma membrane"/>
    <property type="evidence" value="ECO:0007669"/>
    <property type="project" value="UniProtKB-SubCell"/>
</dbReference>
<keyword evidence="6 8" id="KW-1133">Transmembrane helix</keyword>
<dbReference type="Gene3D" id="1.20.1250.20">
    <property type="entry name" value="MFS general substrate transporter like domains"/>
    <property type="match status" value="2"/>
</dbReference>
<dbReference type="PROSITE" id="PS50850">
    <property type="entry name" value="MFS"/>
    <property type="match status" value="1"/>
</dbReference>
<dbReference type="Pfam" id="PF00083">
    <property type="entry name" value="Sugar_tr"/>
    <property type="match status" value="2"/>
</dbReference>
<dbReference type="PANTHER" id="PTHR43528:SF3">
    <property type="entry name" value="CITRATE-PROTON SYMPORTER"/>
    <property type="match status" value="1"/>
</dbReference>
<dbReference type="SUPFAM" id="SSF103473">
    <property type="entry name" value="MFS general substrate transporter"/>
    <property type="match status" value="1"/>
</dbReference>
<evidence type="ECO:0000256" key="3">
    <source>
        <dbReference type="ARBA" id="ARBA00022475"/>
    </source>
</evidence>
<evidence type="ECO:0000256" key="8">
    <source>
        <dbReference type="SAM" id="Phobius"/>
    </source>
</evidence>
<protein>
    <submittedName>
        <fullName evidence="10">Proline/betaine transporter</fullName>
    </submittedName>
</protein>
<feature type="transmembrane region" description="Helical" evidence="8">
    <location>
        <begin position="282"/>
        <end position="301"/>
    </location>
</feature>
<keyword evidence="3" id="KW-1003">Cell membrane</keyword>
<feature type="transmembrane region" description="Helical" evidence="8">
    <location>
        <begin position="377"/>
        <end position="398"/>
    </location>
</feature>
<accession>A0A446C432</accession>
<feature type="transmembrane region" description="Helical" evidence="8">
    <location>
        <begin position="26"/>
        <end position="50"/>
    </location>
</feature>
<feature type="transmembrane region" description="Helical" evidence="8">
    <location>
        <begin position="62"/>
        <end position="88"/>
    </location>
</feature>
<keyword evidence="5" id="KW-0769">Symport</keyword>
<name>A0A446C432_9BURK</name>
<evidence type="ECO:0000256" key="1">
    <source>
        <dbReference type="ARBA" id="ARBA00004651"/>
    </source>
</evidence>
<feature type="transmembrane region" description="Helical" evidence="8">
    <location>
        <begin position="159"/>
        <end position="183"/>
    </location>
</feature>
<dbReference type="GO" id="GO:0015293">
    <property type="term" value="F:symporter activity"/>
    <property type="evidence" value="ECO:0007669"/>
    <property type="project" value="UniProtKB-KW"/>
</dbReference>
<dbReference type="AlphaFoldDB" id="A0A446C432"/>
<feature type="transmembrane region" description="Helical" evidence="8">
    <location>
        <begin position="336"/>
        <end position="356"/>
    </location>
</feature>
<evidence type="ECO:0000256" key="6">
    <source>
        <dbReference type="ARBA" id="ARBA00022989"/>
    </source>
</evidence>
<organism evidence="10 11">
    <name type="scientific">Achromobacter agilis</name>
    <dbReference type="NCBI Taxonomy" id="1353888"/>
    <lineage>
        <taxon>Bacteria</taxon>
        <taxon>Pseudomonadati</taxon>
        <taxon>Pseudomonadota</taxon>
        <taxon>Betaproteobacteria</taxon>
        <taxon>Burkholderiales</taxon>
        <taxon>Alcaligenaceae</taxon>
        <taxon>Achromobacter</taxon>
    </lineage>
</organism>
<evidence type="ECO:0000313" key="10">
    <source>
        <dbReference type="EMBL" id="SSW62634.1"/>
    </source>
</evidence>
<reference evidence="10 11" key="1">
    <citation type="submission" date="2018-07" db="EMBL/GenBank/DDBJ databases">
        <authorList>
            <person name="Peeters C."/>
        </authorList>
    </citation>
    <scope>NUCLEOTIDE SEQUENCE [LARGE SCALE GENOMIC DNA]</scope>
    <source>
        <strain evidence="10 11">LMG 3411</strain>
    </source>
</reference>
<keyword evidence="7 8" id="KW-0472">Membrane</keyword>
<dbReference type="InterPro" id="IPR005828">
    <property type="entry name" value="MFS_sugar_transport-like"/>
</dbReference>
<keyword evidence="4 8" id="KW-0812">Transmembrane</keyword>
<feature type="domain" description="Major facilitator superfamily (MFS) profile" evidence="9">
    <location>
        <begin position="24"/>
        <end position="430"/>
    </location>
</feature>
<dbReference type="EMBL" id="UFQB01000002">
    <property type="protein sequence ID" value="SSW62634.1"/>
    <property type="molecule type" value="Genomic_DNA"/>
</dbReference>